<evidence type="ECO:0000313" key="2">
    <source>
        <dbReference type="Proteomes" id="UP000092024"/>
    </source>
</evidence>
<keyword evidence="2" id="KW-1185">Reference proteome</keyword>
<dbReference type="OrthoDB" id="1711074at2"/>
<accession>A0A1A5YK50</accession>
<proteinExistence type="predicted"/>
<dbReference type="Proteomes" id="UP000092024">
    <property type="component" value="Unassembled WGS sequence"/>
</dbReference>
<protein>
    <recommendedName>
        <fullName evidence="3">DUF4275 domain-containing protein</fullName>
    </recommendedName>
</protein>
<dbReference type="Pfam" id="PF14101">
    <property type="entry name" value="DUF4275"/>
    <property type="match status" value="1"/>
</dbReference>
<dbReference type="STRING" id="1844972.A7K91_18195"/>
<organism evidence="1 2">
    <name type="scientific">Paenibacillus oryzae</name>
    <dbReference type="NCBI Taxonomy" id="1844972"/>
    <lineage>
        <taxon>Bacteria</taxon>
        <taxon>Bacillati</taxon>
        <taxon>Bacillota</taxon>
        <taxon>Bacilli</taxon>
        <taxon>Bacillales</taxon>
        <taxon>Paenibacillaceae</taxon>
        <taxon>Paenibacillus</taxon>
    </lineage>
</organism>
<comment type="caution">
    <text evidence="1">The sequence shown here is derived from an EMBL/GenBank/DDBJ whole genome shotgun (WGS) entry which is preliminary data.</text>
</comment>
<dbReference type="AlphaFoldDB" id="A0A1A5YK50"/>
<evidence type="ECO:0008006" key="3">
    <source>
        <dbReference type="Google" id="ProtNLM"/>
    </source>
</evidence>
<evidence type="ECO:0000313" key="1">
    <source>
        <dbReference type="EMBL" id="OBR65938.1"/>
    </source>
</evidence>
<gene>
    <name evidence="1" type="ORF">A7K91_18195</name>
</gene>
<reference evidence="1 2" key="1">
    <citation type="submission" date="2016-05" db="EMBL/GenBank/DDBJ databases">
        <title>Paenibacillus oryzae. sp. nov., isolated from the rice root.</title>
        <authorList>
            <person name="Zhang J."/>
            <person name="Zhang X."/>
        </authorList>
    </citation>
    <scope>NUCLEOTIDE SEQUENCE [LARGE SCALE GENOMIC DNA]</scope>
    <source>
        <strain evidence="1 2">1DrF-4</strain>
    </source>
</reference>
<dbReference type="InterPro" id="IPR025454">
    <property type="entry name" value="DUF4275"/>
</dbReference>
<sequence length="167" mass="20253">MIRSKINQMLDELPEEHLLHTYWTLEFIHKKYKHRQLLIEKGVIITELYGEANGIFRKWDQTFARKLSDEVKNAIHYDQYKWHMFSYEEKKCLKEDKARRAFDAVAKDEMYGMYQDLTSVFLYENAAKATAADFESEQDIYLFDRNFTWTYVHTHESMCGPYFYKLK</sequence>
<dbReference type="EMBL" id="LYPA01000051">
    <property type="protein sequence ID" value="OBR65938.1"/>
    <property type="molecule type" value="Genomic_DNA"/>
</dbReference>
<dbReference type="RefSeq" id="WP_068682606.1">
    <property type="nucleotide sequence ID" value="NZ_LYPA01000051.1"/>
</dbReference>
<name>A0A1A5YK50_9BACL</name>